<dbReference type="GO" id="GO:0016491">
    <property type="term" value="F:oxidoreductase activity"/>
    <property type="evidence" value="ECO:0007669"/>
    <property type="project" value="UniProtKB-KW"/>
</dbReference>
<evidence type="ECO:0000256" key="2">
    <source>
        <dbReference type="ARBA" id="ARBA00022857"/>
    </source>
</evidence>
<evidence type="ECO:0000313" key="4">
    <source>
        <dbReference type="EMBL" id="KAH6653359.1"/>
    </source>
</evidence>
<evidence type="ECO:0000313" key="5">
    <source>
        <dbReference type="Proteomes" id="UP000758603"/>
    </source>
</evidence>
<dbReference type="SUPFAM" id="SSF51735">
    <property type="entry name" value="NAD(P)-binding Rossmann-fold domains"/>
    <property type="match status" value="1"/>
</dbReference>
<comment type="similarity">
    <text evidence="1">Belongs to the short-chain dehydrogenases/reductases (SDR) family.</text>
</comment>
<protein>
    <submittedName>
        <fullName evidence="4">Short chain dehydrogenase/ reductase</fullName>
    </submittedName>
</protein>
<accession>A0A9P8ZXV2</accession>
<gene>
    <name evidence="4" type="ORF">BKA67DRAFT_593289</name>
</gene>
<name>A0A9P8ZXV2_9PEZI</name>
<dbReference type="RefSeq" id="XP_045957636.1">
    <property type="nucleotide sequence ID" value="XM_046104930.1"/>
</dbReference>
<dbReference type="OrthoDB" id="5371740at2759"/>
<comment type="caution">
    <text evidence="4">The sequence shown here is derived from an EMBL/GenBank/DDBJ whole genome shotgun (WGS) entry which is preliminary data.</text>
</comment>
<sequence>MSKYVHSGPVDCSTAVITGGANGIGEAYVRALHSLIHGCICTVVIGDLDEKKGKQITSEVLGTLFVKCDTTNWDDQVNLFKSAAEAAPDGRISYVIANAGVARRDEVFSFSGADQEPIKPDLSIVDINVNGSLFTTNLALHYFVRQNGQTYSASKWAMRGIMHSMRRTAYYYGSRVNVISPWYVRTNILSKEAFQHVEDVGVQFAEAEDAGRCLLRILGDKTVNGHSFFISARKWASQGFIDFDIDDHADNELIVAIQKDQLLSAPVENGLFIV</sequence>
<organism evidence="4 5">
    <name type="scientific">Truncatella angustata</name>
    <dbReference type="NCBI Taxonomy" id="152316"/>
    <lineage>
        <taxon>Eukaryota</taxon>
        <taxon>Fungi</taxon>
        <taxon>Dikarya</taxon>
        <taxon>Ascomycota</taxon>
        <taxon>Pezizomycotina</taxon>
        <taxon>Sordariomycetes</taxon>
        <taxon>Xylariomycetidae</taxon>
        <taxon>Amphisphaeriales</taxon>
        <taxon>Sporocadaceae</taxon>
        <taxon>Truncatella</taxon>
    </lineage>
</organism>
<keyword evidence="3" id="KW-0560">Oxidoreductase</keyword>
<dbReference type="Pfam" id="PF00106">
    <property type="entry name" value="adh_short"/>
    <property type="match status" value="2"/>
</dbReference>
<dbReference type="GeneID" id="70133821"/>
<reference evidence="4" key="1">
    <citation type="journal article" date="2021" name="Nat. Commun.">
        <title>Genetic determinants of endophytism in the Arabidopsis root mycobiome.</title>
        <authorList>
            <person name="Mesny F."/>
            <person name="Miyauchi S."/>
            <person name="Thiergart T."/>
            <person name="Pickel B."/>
            <person name="Atanasova L."/>
            <person name="Karlsson M."/>
            <person name="Huettel B."/>
            <person name="Barry K.W."/>
            <person name="Haridas S."/>
            <person name="Chen C."/>
            <person name="Bauer D."/>
            <person name="Andreopoulos W."/>
            <person name="Pangilinan J."/>
            <person name="LaButti K."/>
            <person name="Riley R."/>
            <person name="Lipzen A."/>
            <person name="Clum A."/>
            <person name="Drula E."/>
            <person name="Henrissat B."/>
            <person name="Kohler A."/>
            <person name="Grigoriev I.V."/>
            <person name="Martin F.M."/>
            <person name="Hacquard S."/>
        </authorList>
    </citation>
    <scope>NUCLEOTIDE SEQUENCE</scope>
    <source>
        <strain evidence="4">MPI-SDFR-AT-0073</strain>
    </source>
</reference>
<keyword evidence="2" id="KW-0521">NADP</keyword>
<dbReference type="PANTHER" id="PTHR43180:SF31">
    <property type="entry name" value="CHAIN DEHYDROGENASE_REDUCTASE, PUTATIVE (AFU_ORTHOLOGUE AFUA_2G16570)-RELATED"/>
    <property type="match status" value="1"/>
</dbReference>
<dbReference type="PRINTS" id="PR00081">
    <property type="entry name" value="GDHRDH"/>
</dbReference>
<dbReference type="InterPro" id="IPR020904">
    <property type="entry name" value="Sc_DH/Rdtase_CS"/>
</dbReference>
<dbReference type="PANTHER" id="PTHR43180">
    <property type="entry name" value="3-OXOACYL-(ACYL-CARRIER-PROTEIN) REDUCTASE (AFU_ORTHOLOGUE AFUA_6G11210)"/>
    <property type="match status" value="1"/>
</dbReference>
<evidence type="ECO:0000256" key="3">
    <source>
        <dbReference type="ARBA" id="ARBA00023002"/>
    </source>
</evidence>
<dbReference type="Proteomes" id="UP000758603">
    <property type="component" value="Unassembled WGS sequence"/>
</dbReference>
<dbReference type="EMBL" id="JAGPXC010000005">
    <property type="protein sequence ID" value="KAH6653359.1"/>
    <property type="molecule type" value="Genomic_DNA"/>
</dbReference>
<dbReference type="Gene3D" id="3.40.50.720">
    <property type="entry name" value="NAD(P)-binding Rossmann-like Domain"/>
    <property type="match status" value="1"/>
</dbReference>
<dbReference type="AlphaFoldDB" id="A0A9P8ZXV2"/>
<dbReference type="InterPro" id="IPR036291">
    <property type="entry name" value="NAD(P)-bd_dom_sf"/>
</dbReference>
<keyword evidence="5" id="KW-1185">Reference proteome</keyword>
<dbReference type="PROSITE" id="PS00061">
    <property type="entry name" value="ADH_SHORT"/>
    <property type="match status" value="1"/>
</dbReference>
<evidence type="ECO:0000256" key="1">
    <source>
        <dbReference type="ARBA" id="ARBA00006484"/>
    </source>
</evidence>
<dbReference type="InterPro" id="IPR002347">
    <property type="entry name" value="SDR_fam"/>
</dbReference>
<proteinExistence type="inferred from homology"/>